<feature type="compositionally biased region" description="Low complexity" evidence="1">
    <location>
        <begin position="67"/>
        <end position="80"/>
    </location>
</feature>
<reference evidence="2 3" key="1">
    <citation type="submission" date="2016-07" db="EMBL/GenBank/DDBJ databases">
        <title>Pervasive Adenine N6-methylation of Active Genes in Fungi.</title>
        <authorList>
            <consortium name="DOE Joint Genome Institute"/>
            <person name="Mondo S.J."/>
            <person name="Dannebaum R.O."/>
            <person name="Kuo R.C."/>
            <person name="Labutti K."/>
            <person name="Haridas S."/>
            <person name="Kuo A."/>
            <person name="Salamov A."/>
            <person name="Ahrendt S.R."/>
            <person name="Lipzen A."/>
            <person name="Sullivan W."/>
            <person name="Andreopoulos W.B."/>
            <person name="Clum A."/>
            <person name="Lindquist E."/>
            <person name="Daum C."/>
            <person name="Ramamoorthy G.K."/>
            <person name="Gryganskyi A."/>
            <person name="Culley D."/>
            <person name="Magnuson J.K."/>
            <person name="James T.Y."/>
            <person name="O'Malley M.A."/>
            <person name="Stajich J.E."/>
            <person name="Spatafora J.W."/>
            <person name="Visel A."/>
            <person name="Grigoriev I.V."/>
        </authorList>
    </citation>
    <scope>NUCLEOTIDE SEQUENCE [LARGE SCALE GENOMIC DNA]</scope>
    <source>
        <strain evidence="2 3">JEL800</strain>
    </source>
</reference>
<dbReference type="AlphaFoldDB" id="A0A1Y2C9D9"/>
<accession>A0A1Y2C9D9</accession>
<protein>
    <recommendedName>
        <fullName evidence="4">C2H2-type domain-containing protein</fullName>
    </recommendedName>
</protein>
<dbReference type="Proteomes" id="UP000193642">
    <property type="component" value="Unassembled WGS sequence"/>
</dbReference>
<proteinExistence type="predicted"/>
<evidence type="ECO:0000313" key="2">
    <source>
        <dbReference type="EMBL" id="ORY43653.1"/>
    </source>
</evidence>
<dbReference type="STRING" id="329046.A0A1Y2C9D9"/>
<gene>
    <name evidence="2" type="ORF">BCR33DRAFT_850877</name>
</gene>
<dbReference type="OrthoDB" id="2418900at2759"/>
<evidence type="ECO:0000313" key="3">
    <source>
        <dbReference type="Proteomes" id="UP000193642"/>
    </source>
</evidence>
<evidence type="ECO:0000256" key="1">
    <source>
        <dbReference type="SAM" id="MobiDB-lite"/>
    </source>
</evidence>
<feature type="region of interest" description="Disordered" evidence="1">
    <location>
        <begin position="36"/>
        <end position="80"/>
    </location>
</feature>
<dbReference type="EMBL" id="MCGO01000024">
    <property type="protein sequence ID" value="ORY43653.1"/>
    <property type="molecule type" value="Genomic_DNA"/>
</dbReference>
<dbReference type="InterPro" id="IPR041078">
    <property type="entry name" value="Plavaka"/>
</dbReference>
<dbReference type="Pfam" id="PF18759">
    <property type="entry name" value="Plavaka"/>
    <property type="match status" value="1"/>
</dbReference>
<name>A0A1Y2C9D9_9FUNG</name>
<comment type="caution">
    <text evidence="2">The sequence shown here is derived from an EMBL/GenBank/DDBJ whole genome shotgun (WGS) entry which is preliminary data.</text>
</comment>
<sequence length="1126" mass="125886">MTFRCRFNCKVFKSKDNLGRHMRLCHPEYLSMSHSPALFSDPSESDQSATEESDYEDVRNSAAPYQISSPTETSISISSPTETLISEPMDLDFNLDDKNGPNENSQPVTHGIFAVIFLSQCLYYDEDKSLVKQITDTFRPHDIDLIVHCVVENPMGQTAITRKIKFDNPRWTPECRTAFKTGKGLLEAIDKFAGLSVDYECLDVPIELILSNMPERYEEKARAHWENDPVSVHVRPLDKVIECMLSDSTLKDVFKYCYMQQLDAIGNRIYDEAYSSDYCKTLQEKIPNGGTPLLLKFGSDAALATKIGKQTFHPMIMTFGNIDKRWRNKLSNQASVMVAYLPVLSNQTTGERESQFLTAYKRAVHHATLAIILSCIEDWVTHGVDLISPDGRMRCYYPCLFNYDGDYPELTLTATVSPGCLAAPMPCCFVKQCELSNCGRSCQSFVRKKTESLEQNFKFAMRGKSYTIQRARFAAKGQVPFVKNAFYKLHMASERFCIHSAVTADPMHSIFIGVFGYHLWKLVKSAITEKLGDKGLQKMDLRISKIPPYPGFSRFQKGASSLSKLTKKDYASIMIYLLPCVYDLVSVEVIECLEALFDITMMVSAKSHTDSSLAILTARLQDFSDLVQVFDTDKKSMNFPKMHILASFPEAIRRFGATDSYGTEFLESTQRTNVVAAYADTNRKESEKQMIQNVTRKDKVNRMRNLMLRHKGLTSGEAKMFTWSESADPHFSLVARKRLFSFREFEASDKVYHGLSHKVGKYGIKIHLFVKEHTLFRSAKIVNFDKNSSQHVEFLRIGNKGLPDFCVYMLNKLKPPVMESGLGGSQFLVGRAKHFMAVKHQDSNNISHFVVLQRYQALPQHQQNKSGLLILEPAHVGDKNSIVVAPLNSIKGRAHIIPYFQDGQNGKSGYMNTPLAVLKENAPPETAVDGIMAATTVDGITVVTTVGIKEVRLLIGRLVNKDAIPAPTITTSVVLPPLINGPKRLPAVHKMTALEGITVVTTEDGTTVVTKSLTGKHVNKEVERLLAAHKANAQAETIGTKETRLRTGKHVNKVATLAPTAITSVVLPRPTSGITRQLAVHRVNAPAETKEALVSTKTGSAAMTKEPCFNVKLLLAFPLEPQKVVR</sequence>
<organism evidence="2 3">
    <name type="scientific">Rhizoclosmatium globosum</name>
    <dbReference type="NCBI Taxonomy" id="329046"/>
    <lineage>
        <taxon>Eukaryota</taxon>
        <taxon>Fungi</taxon>
        <taxon>Fungi incertae sedis</taxon>
        <taxon>Chytridiomycota</taxon>
        <taxon>Chytridiomycota incertae sedis</taxon>
        <taxon>Chytridiomycetes</taxon>
        <taxon>Chytridiales</taxon>
        <taxon>Chytriomycetaceae</taxon>
        <taxon>Rhizoclosmatium</taxon>
    </lineage>
</organism>
<keyword evidence="3" id="KW-1185">Reference proteome</keyword>
<evidence type="ECO:0008006" key="4">
    <source>
        <dbReference type="Google" id="ProtNLM"/>
    </source>
</evidence>